<dbReference type="Gene3D" id="3.10.580.10">
    <property type="entry name" value="CBS-domain"/>
    <property type="match status" value="1"/>
</dbReference>
<keyword evidence="8 11" id="KW-0472">Membrane</keyword>
<evidence type="ECO:0000256" key="1">
    <source>
        <dbReference type="ARBA" id="ARBA00004141"/>
    </source>
</evidence>
<comment type="caution">
    <text evidence="13">The sequence shown here is derived from an EMBL/GenBank/DDBJ whole genome shotgun (WGS) entry which is preliminary data.</text>
</comment>
<comment type="caution">
    <text evidence="11">Lacks conserved residue(s) required for the propagation of feature annotation.</text>
</comment>
<dbReference type="AlphaFoldDB" id="A0AAV5TGJ6"/>
<name>A0AAV5TGJ6_9BILA</name>
<evidence type="ECO:0000313" key="13">
    <source>
        <dbReference type="EMBL" id="GMS93178.1"/>
    </source>
</evidence>
<dbReference type="PANTHER" id="PTHR11689">
    <property type="entry name" value="CHLORIDE CHANNEL PROTEIN CLC FAMILY MEMBER"/>
    <property type="match status" value="1"/>
</dbReference>
<proteinExistence type="inferred from homology"/>
<gene>
    <name evidence="13" type="ORF">PENTCL1PPCAC_15353</name>
</gene>
<evidence type="ECO:0000256" key="7">
    <source>
        <dbReference type="ARBA" id="ARBA00023122"/>
    </source>
</evidence>
<keyword evidence="6 11" id="KW-0406">Ion transport</keyword>
<dbReference type="SUPFAM" id="SSF81340">
    <property type="entry name" value="Clc chloride channel"/>
    <property type="match status" value="1"/>
</dbReference>
<feature type="transmembrane region" description="Helical" evidence="11">
    <location>
        <begin position="239"/>
        <end position="262"/>
    </location>
</feature>
<evidence type="ECO:0000256" key="11">
    <source>
        <dbReference type="RuleBase" id="RU361221"/>
    </source>
</evidence>
<dbReference type="PROSITE" id="PS51371">
    <property type="entry name" value="CBS"/>
    <property type="match status" value="1"/>
</dbReference>
<evidence type="ECO:0000256" key="9">
    <source>
        <dbReference type="ARBA" id="ARBA00023214"/>
    </source>
</evidence>
<dbReference type="InterPro" id="IPR001807">
    <property type="entry name" value="ClC"/>
</dbReference>
<keyword evidence="2 11" id="KW-0813">Transport</keyword>
<evidence type="ECO:0000313" key="14">
    <source>
        <dbReference type="Proteomes" id="UP001432027"/>
    </source>
</evidence>
<evidence type="ECO:0000256" key="5">
    <source>
        <dbReference type="ARBA" id="ARBA00022989"/>
    </source>
</evidence>
<evidence type="ECO:0000256" key="10">
    <source>
        <dbReference type="PROSITE-ProRule" id="PRU00703"/>
    </source>
</evidence>
<dbReference type="CDD" id="cd04591">
    <property type="entry name" value="CBS_pair_voltage-gated_CLC_euk_bac"/>
    <property type="match status" value="1"/>
</dbReference>
<evidence type="ECO:0000256" key="6">
    <source>
        <dbReference type="ARBA" id="ARBA00023065"/>
    </source>
</evidence>
<feature type="transmembrane region" description="Helical" evidence="11">
    <location>
        <begin position="274"/>
        <end position="297"/>
    </location>
</feature>
<sequence length="534" mass="59702">FFREFRNDREKRDFVSVGVAAGVAAAFGSPMGGVLFAIIEGDSFRDMALICRMLFSAIIASFTLNATLAYYFNQDGLLSWNGLTNFGILAHKEYTIWEIPLFLIIGVIGGCTGALFNALSYRISEFRKKFLSSKWQRLTEAFLVAAVSAFVGFLTLFVLDDCVPLGVGSNNTEGINRLYCGKGEYSAIANLLFDHPEASVKSLFHSPLGTYKSSTLLIFSIEYFLLSLWTFGLSVPTGVFIPSLLTGAAWGRLFGLGVKFLFPEMTSIDPGKYALMGATAQLGGVVRLTISLTAILLEATRDMTYRVPIMLVLLMAKWVGDLLSDGLYDVCIELADVPLLGWNAPVMSRNIFASKVMRSDVLVVEKRVRVGRVIELLAETFHHAFPVVDHVEGGIGIDESGLPDYGRLEGYILRNYLVALLKKRAFRHDEDEGPEVVMTEQDFDIEDEEVSVGEDDESAWMDLSPYMHSHPHRVPLNASLQFIFRLFRVLGLRYLMVVNEDNRLRGIITRKDVARFKDTKGFALKDRFITEHQY</sequence>
<keyword evidence="4" id="KW-0677">Repeat</keyword>
<accession>A0AAV5TGJ6</accession>
<feature type="transmembrane region" description="Helical" evidence="11">
    <location>
        <begin position="213"/>
        <end position="232"/>
    </location>
</feature>
<dbReference type="Gene3D" id="1.10.3080.10">
    <property type="entry name" value="Clc chloride channel"/>
    <property type="match status" value="1"/>
</dbReference>
<keyword evidence="7 10" id="KW-0129">CBS domain</keyword>
<evidence type="ECO:0000256" key="4">
    <source>
        <dbReference type="ARBA" id="ARBA00022737"/>
    </source>
</evidence>
<feature type="transmembrane region" description="Helical" evidence="11">
    <location>
        <begin position="141"/>
        <end position="159"/>
    </location>
</feature>
<feature type="transmembrane region" description="Helical" evidence="11">
    <location>
        <begin position="14"/>
        <end position="38"/>
    </location>
</feature>
<dbReference type="InterPro" id="IPR051280">
    <property type="entry name" value="Cl-channel/antiporter"/>
</dbReference>
<reference evidence="13" key="1">
    <citation type="submission" date="2023-10" db="EMBL/GenBank/DDBJ databases">
        <title>Genome assembly of Pristionchus species.</title>
        <authorList>
            <person name="Yoshida K."/>
            <person name="Sommer R.J."/>
        </authorList>
    </citation>
    <scope>NUCLEOTIDE SEQUENCE</scope>
    <source>
        <strain evidence="13">RS0144</strain>
    </source>
</reference>
<dbReference type="GO" id="GO:0005254">
    <property type="term" value="F:chloride channel activity"/>
    <property type="evidence" value="ECO:0007669"/>
    <property type="project" value="UniProtKB-UniRule"/>
</dbReference>
<dbReference type="Pfam" id="PF00571">
    <property type="entry name" value="CBS"/>
    <property type="match status" value="1"/>
</dbReference>
<dbReference type="PRINTS" id="PR00762">
    <property type="entry name" value="CLCHANNEL"/>
</dbReference>
<keyword evidence="9 11" id="KW-0868">Chloride</keyword>
<keyword evidence="3 11" id="KW-0812">Transmembrane</keyword>
<feature type="transmembrane region" description="Helical" evidence="11">
    <location>
        <begin position="50"/>
        <end position="72"/>
    </location>
</feature>
<evidence type="ECO:0000256" key="3">
    <source>
        <dbReference type="ARBA" id="ARBA00022692"/>
    </source>
</evidence>
<organism evidence="13 14">
    <name type="scientific">Pristionchus entomophagus</name>
    <dbReference type="NCBI Taxonomy" id="358040"/>
    <lineage>
        <taxon>Eukaryota</taxon>
        <taxon>Metazoa</taxon>
        <taxon>Ecdysozoa</taxon>
        <taxon>Nematoda</taxon>
        <taxon>Chromadorea</taxon>
        <taxon>Rhabditida</taxon>
        <taxon>Rhabditina</taxon>
        <taxon>Diplogasteromorpha</taxon>
        <taxon>Diplogasteroidea</taxon>
        <taxon>Neodiplogasteridae</taxon>
        <taxon>Pristionchus</taxon>
    </lineage>
</organism>
<dbReference type="GO" id="GO:0005765">
    <property type="term" value="C:lysosomal membrane"/>
    <property type="evidence" value="ECO:0007669"/>
    <property type="project" value="TreeGrafter"/>
</dbReference>
<dbReference type="InterPro" id="IPR000644">
    <property type="entry name" value="CBS_dom"/>
</dbReference>
<dbReference type="PANTHER" id="PTHR11689:SF136">
    <property type="entry name" value="H(+)_CL(-) EXCHANGE TRANSPORTER 7"/>
    <property type="match status" value="1"/>
</dbReference>
<dbReference type="InterPro" id="IPR014743">
    <property type="entry name" value="Cl-channel_core"/>
</dbReference>
<comment type="subcellular location">
    <subcellularLocation>
        <location evidence="1 11">Membrane</location>
        <topology evidence="1 11">Multi-pass membrane protein</topology>
    </subcellularLocation>
</comment>
<feature type="non-terminal residue" evidence="13">
    <location>
        <position position="1"/>
    </location>
</feature>
<feature type="transmembrane region" description="Helical" evidence="11">
    <location>
        <begin position="99"/>
        <end position="120"/>
    </location>
</feature>
<feature type="domain" description="CBS" evidence="12">
    <location>
        <begin position="467"/>
        <end position="524"/>
    </location>
</feature>
<keyword evidence="14" id="KW-1185">Reference proteome</keyword>
<dbReference type="Proteomes" id="UP001432027">
    <property type="component" value="Unassembled WGS sequence"/>
</dbReference>
<dbReference type="SMART" id="SM00116">
    <property type="entry name" value="CBS"/>
    <property type="match status" value="2"/>
</dbReference>
<comment type="similarity">
    <text evidence="11">Belongs to the chloride channel (TC 2.A.49) family.</text>
</comment>
<dbReference type="Pfam" id="PF00654">
    <property type="entry name" value="Voltage_CLC"/>
    <property type="match status" value="1"/>
</dbReference>
<dbReference type="InterPro" id="IPR046342">
    <property type="entry name" value="CBS_dom_sf"/>
</dbReference>
<keyword evidence="5 11" id="KW-1133">Transmembrane helix</keyword>
<evidence type="ECO:0000259" key="12">
    <source>
        <dbReference type="PROSITE" id="PS51371"/>
    </source>
</evidence>
<dbReference type="SUPFAM" id="SSF54631">
    <property type="entry name" value="CBS-domain pair"/>
    <property type="match status" value="1"/>
</dbReference>
<protein>
    <recommendedName>
        <fullName evidence="11">Chloride channel protein</fullName>
    </recommendedName>
</protein>
<evidence type="ECO:0000256" key="8">
    <source>
        <dbReference type="ARBA" id="ARBA00023136"/>
    </source>
</evidence>
<dbReference type="EMBL" id="BTSX01000004">
    <property type="protein sequence ID" value="GMS93178.1"/>
    <property type="molecule type" value="Genomic_DNA"/>
</dbReference>
<evidence type="ECO:0000256" key="2">
    <source>
        <dbReference type="ARBA" id="ARBA00022448"/>
    </source>
</evidence>